<keyword evidence="3" id="KW-1185">Reference proteome</keyword>
<evidence type="ECO:0000313" key="3">
    <source>
        <dbReference type="Proteomes" id="UP000008062"/>
    </source>
</evidence>
<dbReference type="OrthoDB" id="10418083at2759"/>
<organism evidence="2 3">
    <name type="scientific">Zymoseptoria tritici (strain CBS 115943 / IPO323)</name>
    <name type="common">Speckled leaf blotch fungus</name>
    <name type="synonym">Septoria tritici</name>
    <dbReference type="NCBI Taxonomy" id="336722"/>
    <lineage>
        <taxon>Eukaryota</taxon>
        <taxon>Fungi</taxon>
        <taxon>Dikarya</taxon>
        <taxon>Ascomycota</taxon>
        <taxon>Pezizomycotina</taxon>
        <taxon>Dothideomycetes</taxon>
        <taxon>Dothideomycetidae</taxon>
        <taxon>Mycosphaerellales</taxon>
        <taxon>Mycosphaerellaceae</taxon>
        <taxon>Zymoseptoria</taxon>
    </lineage>
</organism>
<dbReference type="AlphaFoldDB" id="F9XQY5"/>
<reference evidence="2 3" key="1">
    <citation type="journal article" date="2011" name="PLoS Genet.">
        <title>Finished genome of the fungal wheat pathogen Mycosphaerella graminicola reveals dispensome structure, chromosome plasticity, and stealth pathogenesis.</title>
        <authorList>
            <person name="Goodwin S.B."/>
            <person name="Ben M'barek S."/>
            <person name="Dhillon B."/>
            <person name="Wittenberg A.H.J."/>
            <person name="Crane C.F."/>
            <person name="Hane J.K."/>
            <person name="Foster A.J."/>
            <person name="Van der Lee T.A.J."/>
            <person name="Grimwood J."/>
            <person name="Aerts A."/>
            <person name="Antoniw J."/>
            <person name="Bailey A."/>
            <person name="Bluhm B."/>
            <person name="Bowler J."/>
            <person name="Bristow J."/>
            <person name="van der Burgt A."/>
            <person name="Canto-Canche B."/>
            <person name="Churchill A.C.L."/>
            <person name="Conde-Ferraez L."/>
            <person name="Cools H.J."/>
            <person name="Coutinho P.M."/>
            <person name="Csukai M."/>
            <person name="Dehal P."/>
            <person name="De Wit P."/>
            <person name="Donzelli B."/>
            <person name="van de Geest H.C."/>
            <person name="van Ham R.C.H.J."/>
            <person name="Hammond-Kosack K.E."/>
            <person name="Henrissat B."/>
            <person name="Kilian A."/>
            <person name="Kobayashi A.K."/>
            <person name="Koopmann E."/>
            <person name="Kourmpetis Y."/>
            <person name="Kuzniar A."/>
            <person name="Lindquist E."/>
            <person name="Lombard V."/>
            <person name="Maliepaard C."/>
            <person name="Martins N."/>
            <person name="Mehrabi R."/>
            <person name="Nap J.P.H."/>
            <person name="Ponomarenko A."/>
            <person name="Rudd J.J."/>
            <person name="Salamov A."/>
            <person name="Schmutz J."/>
            <person name="Schouten H.J."/>
            <person name="Shapiro H."/>
            <person name="Stergiopoulos I."/>
            <person name="Torriani S.F.F."/>
            <person name="Tu H."/>
            <person name="de Vries R.P."/>
            <person name="Waalwijk C."/>
            <person name="Ware S.B."/>
            <person name="Wiebenga A."/>
            <person name="Zwiers L.-H."/>
            <person name="Oliver R.P."/>
            <person name="Grigoriev I.V."/>
            <person name="Kema G.H.J."/>
        </authorList>
    </citation>
    <scope>NUCLEOTIDE SEQUENCE [LARGE SCALE GENOMIC DNA]</scope>
    <source>
        <strain evidence="3">CBS 115943 / IPO323</strain>
    </source>
</reference>
<dbReference type="InParanoid" id="F9XQY5"/>
<dbReference type="HOGENOM" id="CLU_1125277_0_0_1"/>
<gene>
    <name evidence="2" type="ORF">MYCGRDRAFT_97673</name>
</gene>
<dbReference type="GeneID" id="13400124"/>
<dbReference type="RefSeq" id="XP_003847365.1">
    <property type="nucleotide sequence ID" value="XM_003847317.1"/>
</dbReference>
<dbReference type="EMBL" id="CM001210">
    <property type="protein sequence ID" value="EGP82341.1"/>
    <property type="molecule type" value="Genomic_DNA"/>
</dbReference>
<feature type="region of interest" description="Disordered" evidence="1">
    <location>
        <begin position="135"/>
        <end position="178"/>
    </location>
</feature>
<sequence length="247" mass="28314">MLLRRERQQEDVHQSVPVPREGGDTAWQQMRAHEGIAMVRDFMPATTPSMVHIQVQKRSETDFTHHILISGTALLGAPATSIVPFTPQPPRSISIRDGDRDSPFDDLFAGMDYNLPEAEVSDERMLFDDLGVEGRSESVGQQNNYHQRELVNPREESRVLEEQRREPDNEPDKSKDDFRELNVLRQKVLDSTHDEPAIARTLANSFNAMITRLQRQLESDAVEQMEADAAFRQKLENIREQLNKDGR</sequence>
<dbReference type="VEuPathDB" id="FungiDB:ZTRI_15.64"/>
<evidence type="ECO:0000313" key="2">
    <source>
        <dbReference type="EMBL" id="EGP82341.1"/>
    </source>
</evidence>
<proteinExistence type="predicted"/>
<feature type="region of interest" description="Disordered" evidence="1">
    <location>
        <begin position="1"/>
        <end position="24"/>
    </location>
</feature>
<feature type="compositionally biased region" description="Basic and acidic residues" evidence="1">
    <location>
        <begin position="1"/>
        <end position="13"/>
    </location>
</feature>
<feature type="compositionally biased region" description="Basic and acidic residues" evidence="1">
    <location>
        <begin position="146"/>
        <end position="178"/>
    </location>
</feature>
<name>F9XQY5_ZYMTI</name>
<protein>
    <submittedName>
        <fullName evidence="2">Uncharacterized protein</fullName>
    </submittedName>
</protein>
<dbReference type="Proteomes" id="UP000008062">
    <property type="component" value="Chromosome 15"/>
</dbReference>
<dbReference type="KEGG" id="ztr:MYCGRDRAFT_97673"/>
<accession>F9XQY5</accession>
<evidence type="ECO:0000256" key="1">
    <source>
        <dbReference type="SAM" id="MobiDB-lite"/>
    </source>
</evidence>